<accession>A0A627NQ03</accession>
<dbReference type="AlphaFoldDB" id="A0A627NQ03"/>
<feature type="region of interest" description="Disordered" evidence="1">
    <location>
        <begin position="1"/>
        <end position="20"/>
    </location>
</feature>
<sequence length="95" mass="10617">MHGASLTLKPGEKSGNNGGIYVEVGPRGGIKDNFAMIAETKPRHQRNALKATGCWQKEHLTVNVSQSIWRHDSWRRLITVRPVLYRLASIVQDAP</sequence>
<organism evidence="2">
    <name type="scientific">Salmonella enterica</name>
    <name type="common">Salmonella choleraesuis</name>
    <dbReference type="NCBI Taxonomy" id="28901"/>
    <lineage>
        <taxon>Bacteria</taxon>
        <taxon>Pseudomonadati</taxon>
        <taxon>Pseudomonadota</taxon>
        <taxon>Gammaproteobacteria</taxon>
        <taxon>Enterobacterales</taxon>
        <taxon>Enterobacteriaceae</taxon>
        <taxon>Salmonella</taxon>
    </lineage>
</organism>
<dbReference type="EMBL" id="AALRUS010000029">
    <property type="protein sequence ID" value="EDC7038927.1"/>
    <property type="molecule type" value="Genomic_DNA"/>
</dbReference>
<protein>
    <submittedName>
        <fullName evidence="2">Cytoplasmic protein</fullName>
    </submittedName>
</protein>
<comment type="caution">
    <text evidence="2">The sequence shown here is derived from an EMBL/GenBank/DDBJ whole genome shotgun (WGS) entry which is preliminary data.</text>
</comment>
<evidence type="ECO:0000256" key="1">
    <source>
        <dbReference type="SAM" id="MobiDB-lite"/>
    </source>
</evidence>
<evidence type="ECO:0000313" key="2">
    <source>
        <dbReference type="EMBL" id="EDC7038927.1"/>
    </source>
</evidence>
<gene>
    <name evidence="2" type="ORF">BIB98_20705</name>
</gene>
<reference evidence="2" key="1">
    <citation type="submission" date="2018-07" db="EMBL/GenBank/DDBJ databases">
        <authorList>
            <consortium name="PulseNet: The National Subtyping Network for Foodborne Disease Surveillance"/>
            <person name="Tarr C.L."/>
            <person name="Trees E."/>
            <person name="Katz L.S."/>
            <person name="Carleton-Romer H.A."/>
            <person name="Stroika S."/>
            <person name="Kucerova Z."/>
            <person name="Roache K.F."/>
            <person name="Sabol A.L."/>
            <person name="Besser J."/>
            <person name="Gerner-Smidt P."/>
        </authorList>
    </citation>
    <scope>NUCLEOTIDE SEQUENCE</scope>
    <source>
        <strain evidence="2">PNUSAS004103</strain>
    </source>
</reference>
<proteinExistence type="predicted"/>
<name>A0A627NQ03_SALER</name>